<organism evidence="4 5">
    <name type="scientific">Polaromonas aquatica</name>
    <dbReference type="NCBI Taxonomy" id="332657"/>
    <lineage>
        <taxon>Bacteria</taxon>
        <taxon>Pseudomonadati</taxon>
        <taxon>Pseudomonadota</taxon>
        <taxon>Betaproteobacteria</taxon>
        <taxon>Burkholderiales</taxon>
        <taxon>Comamonadaceae</taxon>
        <taxon>Polaromonas</taxon>
    </lineage>
</organism>
<protein>
    <submittedName>
        <fullName evidence="4">Cd(II)/Pb(II)-responsive transcriptional regulator</fullName>
    </submittedName>
</protein>
<dbReference type="Pfam" id="PF13411">
    <property type="entry name" value="MerR_1"/>
    <property type="match status" value="1"/>
</dbReference>
<keyword evidence="5" id="KW-1185">Reference proteome</keyword>
<evidence type="ECO:0000313" key="5">
    <source>
        <dbReference type="Proteomes" id="UP001596270"/>
    </source>
</evidence>
<evidence type="ECO:0000313" key="4">
    <source>
        <dbReference type="EMBL" id="MFC6284243.1"/>
    </source>
</evidence>
<dbReference type="SUPFAM" id="SSF46955">
    <property type="entry name" value="Putative DNA-binding domain"/>
    <property type="match status" value="1"/>
</dbReference>
<dbReference type="PROSITE" id="PS50937">
    <property type="entry name" value="HTH_MERR_2"/>
    <property type="match status" value="1"/>
</dbReference>
<dbReference type="InterPro" id="IPR009061">
    <property type="entry name" value="DNA-bd_dom_put_sf"/>
</dbReference>
<dbReference type="Gene3D" id="1.10.1660.10">
    <property type="match status" value="1"/>
</dbReference>
<keyword evidence="1" id="KW-0238">DNA-binding</keyword>
<proteinExistence type="predicted"/>
<comment type="caution">
    <text evidence="4">The sequence shown here is derived from an EMBL/GenBank/DDBJ whole genome shotgun (WGS) entry which is preliminary data.</text>
</comment>
<dbReference type="CDD" id="cd04784">
    <property type="entry name" value="HTH_CadR-PbrR"/>
    <property type="match status" value="1"/>
</dbReference>
<name>A0ABW1U5G0_9BURK</name>
<evidence type="ECO:0000259" key="3">
    <source>
        <dbReference type="PROSITE" id="PS50937"/>
    </source>
</evidence>
<dbReference type="InterPro" id="IPR000551">
    <property type="entry name" value="MerR-type_HTH_dom"/>
</dbReference>
<dbReference type="PANTHER" id="PTHR30204">
    <property type="entry name" value="REDOX-CYCLING DRUG-SENSING TRANSCRIPTIONAL ACTIVATOR SOXR"/>
    <property type="match status" value="1"/>
</dbReference>
<dbReference type="EMBL" id="JBHSRS010000084">
    <property type="protein sequence ID" value="MFC6284243.1"/>
    <property type="molecule type" value="Genomic_DNA"/>
</dbReference>
<accession>A0ABW1U5G0</accession>
<keyword evidence="2" id="KW-0175">Coiled coil</keyword>
<evidence type="ECO:0000256" key="2">
    <source>
        <dbReference type="SAM" id="Coils"/>
    </source>
</evidence>
<dbReference type="PRINTS" id="PR00040">
    <property type="entry name" value="HTHMERR"/>
</dbReference>
<feature type="domain" description="HTH merR-type" evidence="3">
    <location>
        <begin position="11"/>
        <end position="80"/>
    </location>
</feature>
<sequence length="159" mass="17597">MASLHPKTPGAYQIGEAAALSGVSSANIRFYEKEKLLSPQGRGDNSYRFYSNGDIHQLRFIRLCRALDMSLDEVRTLLGLDLNIKADCATARVALDGHLGHVRARLKELRALEKDLKALRDRCDGTDAHCHIIEALHEQADSLPLPPVQPAAPARKRHV</sequence>
<dbReference type="Proteomes" id="UP001596270">
    <property type="component" value="Unassembled WGS sequence"/>
</dbReference>
<dbReference type="RefSeq" id="WP_371440000.1">
    <property type="nucleotide sequence ID" value="NZ_JBHSRS010000084.1"/>
</dbReference>
<reference evidence="5" key="1">
    <citation type="journal article" date="2019" name="Int. J. Syst. Evol. Microbiol.">
        <title>The Global Catalogue of Microorganisms (GCM) 10K type strain sequencing project: providing services to taxonomists for standard genome sequencing and annotation.</title>
        <authorList>
            <consortium name="The Broad Institute Genomics Platform"/>
            <consortium name="The Broad Institute Genome Sequencing Center for Infectious Disease"/>
            <person name="Wu L."/>
            <person name="Ma J."/>
        </authorList>
    </citation>
    <scope>NUCLEOTIDE SEQUENCE [LARGE SCALE GENOMIC DNA]</scope>
    <source>
        <strain evidence="5">CCUG 39402</strain>
    </source>
</reference>
<dbReference type="SMART" id="SM00422">
    <property type="entry name" value="HTH_MERR"/>
    <property type="match status" value="1"/>
</dbReference>
<dbReference type="InterPro" id="IPR011791">
    <property type="entry name" value="CadR-PbrR"/>
</dbReference>
<dbReference type="InterPro" id="IPR047057">
    <property type="entry name" value="MerR_fam"/>
</dbReference>
<feature type="coiled-coil region" evidence="2">
    <location>
        <begin position="102"/>
        <end position="129"/>
    </location>
</feature>
<evidence type="ECO:0000256" key="1">
    <source>
        <dbReference type="ARBA" id="ARBA00023125"/>
    </source>
</evidence>
<dbReference type="PANTHER" id="PTHR30204:SF92">
    <property type="entry name" value="HTH-TYPE TRANSCRIPTIONAL REGULATOR ZNTR"/>
    <property type="match status" value="1"/>
</dbReference>
<gene>
    <name evidence="4" type="ORF">ACFQND_23695</name>
</gene>